<keyword evidence="3 8" id="KW-1133">Transmembrane helix</keyword>
<evidence type="ECO:0000256" key="4">
    <source>
        <dbReference type="ARBA" id="ARBA00023034"/>
    </source>
</evidence>
<proteinExistence type="inferred from homology"/>
<evidence type="ECO:0000256" key="9">
    <source>
        <dbReference type="SAM" id="SignalP"/>
    </source>
</evidence>
<comment type="caution">
    <text evidence="10">The sequence shown here is derived from an EMBL/GenBank/DDBJ whole genome shotgun (WGS) entry which is preliminary data.</text>
</comment>
<dbReference type="GO" id="GO:0042147">
    <property type="term" value="P:retrograde transport, endosome to Golgi"/>
    <property type="evidence" value="ECO:0007669"/>
    <property type="project" value="InterPro"/>
</dbReference>
<feature type="chain" id="PRO_5035269540" description="Vesicle transport protein" evidence="9">
    <location>
        <begin position="18"/>
        <end position="245"/>
    </location>
</feature>
<evidence type="ECO:0000313" key="10">
    <source>
        <dbReference type="EMBL" id="CAH0377998.1"/>
    </source>
</evidence>
<dbReference type="Pfam" id="PF04178">
    <property type="entry name" value="Got1"/>
    <property type="match status" value="1"/>
</dbReference>
<gene>
    <name evidence="10" type="ORF">PECAL_5P25170</name>
</gene>
<reference evidence="10" key="1">
    <citation type="submission" date="2021-11" db="EMBL/GenBank/DDBJ databases">
        <authorList>
            <consortium name="Genoscope - CEA"/>
            <person name="William W."/>
        </authorList>
    </citation>
    <scope>NUCLEOTIDE SEQUENCE</scope>
</reference>
<evidence type="ECO:0000256" key="7">
    <source>
        <dbReference type="SAM" id="MobiDB-lite"/>
    </source>
</evidence>
<dbReference type="EMBL" id="CAKKNE010000005">
    <property type="protein sequence ID" value="CAH0377998.1"/>
    <property type="molecule type" value="Genomic_DNA"/>
</dbReference>
<evidence type="ECO:0000256" key="8">
    <source>
        <dbReference type="SAM" id="Phobius"/>
    </source>
</evidence>
<keyword evidence="9" id="KW-0732">Signal</keyword>
<organism evidence="10 11">
    <name type="scientific">Pelagomonas calceolata</name>
    <dbReference type="NCBI Taxonomy" id="35677"/>
    <lineage>
        <taxon>Eukaryota</taxon>
        <taxon>Sar</taxon>
        <taxon>Stramenopiles</taxon>
        <taxon>Ochrophyta</taxon>
        <taxon>Pelagophyceae</taxon>
        <taxon>Pelagomonadales</taxon>
        <taxon>Pelagomonadaceae</taxon>
        <taxon>Pelagomonas</taxon>
    </lineage>
</organism>
<feature type="transmembrane region" description="Helical" evidence="8">
    <location>
        <begin position="134"/>
        <end position="152"/>
    </location>
</feature>
<feature type="transmembrane region" description="Helical" evidence="8">
    <location>
        <begin position="108"/>
        <end position="127"/>
    </location>
</feature>
<dbReference type="GO" id="GO:0000139">
    <property type="term" value="C:Golgi membrane"/>
    <property type="evidence" value="ECO:0007669"/>
    <property type="project" value="UniProtKB-SubCell"/>
</dbReference>
<keyword evidence="4" id="KW-0333">Golgi apparatus</keyword>
<feature type="transmembrane region" description="Helical" evidence="8">
    <location>
        <begin position="164"/>
        <end position="182"/>
    </location>
</feature>
<accession>A0A8J2X2Q4</accession>
<evidence type="ECO:0000256" key="1">
    <source>
        <dbReference type="ARBA" id="ARBA00004653"/>
    </source>
</evidence>
<dbReference type="PANTHER" id="PTHR21493:SF9">
    <property type="entry name" value="GOLGI TRANSPORT PROTEIN 1-RELATED"/>
    <property type="match status" value="1"/>
</dbReference>
<name>A0A8J2X2Q4_9STRA</name>
<evidence type="ECO:0000313" key="11">
    <source>
        <dbReference type="Proteomes" id="UP000789595"/>
    </source>
</evidence>
<sequence>MHRAASWSVALAAVAVARPVPLKLQLRTRRPEAGRAGASLRAIGVRGGSRDATAIAIRGGSYDESYDDDWSGEGYAGGDAYDYGGAPPVDAPKQNLDVKGFVPDRKTGLIMCAAGAMATMLGISLFFEKNLIRVGNILLVLGAPIVVGPARASRYVLAPAKLRATLVFAFGFFLILSGRPLLGICVEAFGFLNLFGNLFPMLGVMLRSLPFVPGGGNTGGNSGGGGGQDFGGMPMPPPQDEYGGY</sequence>
<comment type="similarity">
    <text evidence="6">Belongs to the GOT1 family.</text>
</comment>
<dbReference type="InterPro" id="IPR045176">
    <property type="entry name" value="Got1"/>
</dbReference>
<evidence type="ECO:0000256" key="5">
    <source>
        <dbReference type="ARBA" id="ARBA00023136"/>
    </source>
</evidence>
<dbReference type="GO" id="GO:0006888">
    <property type="term" value="P:endoplasmic reticulum to Golgi vesicle-mediated transport"/>
    <property type="evidence" value="ECO:0007669"/>
    <property type="project" value="InterPro"/>
</dbReference>
<dbReference type="OrthoDB" id="204784at2759"/>
<keyword evidence="2 8" id="KW-0812">Transmembrane</keyword>
<feature type="signal peptide" evidence="9">
    <location>
        <begin position="1"/>
        <end position="17"/>
    </location>
</feature>
<keyword evidence="11" id="KW-1185">Reference proteome</keyword>
<dbReference type="InterPro" id="IPR007305">
    <property type="entry name" value="Vesicle_transpt_Got1/SFT2"/>
</dbReference>
<feature type="compositionally biased region" description="Gly residues" evidence="7">
    <location>
        <begin position="217"/>
        <end position="230"/>
    </location>
</feature>
<evidence type="ECO:0008006" key="12">
    <source>
        <dbReference type="Google" id="ProtNLM"/>
    </source>
</evidence>
<dbReference type="PANTHER" id="PTHR21493">
    <property type="entry name" value="CGI-141-RELATED/LIPASE CONTAINING PROTEIN"/>
    <property type="match status" value="1"/>
</dbReference>
<comment type="subcellular location">
    <subcellularLocation>
        <location evidence="1">Golgi apparatus membrane</location>
        <topology evidence="1">Multi-pass membrane protein</topology>
    </subcellularLocation>
</comment>
<evidence type="ECO:0000256" key="2">
    <source>
        <dbReference type="ARBA" id="ARBA00022692"/>
    </source>
</evidence>
<dbReference type="GO" id="GO:0005829">
    <property type="term" value="C:cytosol"/>
    <property type="evidence" value="ECO:0007669"/>
    <property type="project" value="GOC"/>
</dbReference>
<feature type="region of interest" description="Disordered" evidence="7">
    <location>
        <begin position="217"/>
        <end position="245"/>
    </location>
</feature>
<dbReference type="AlphaFoldDB" id="A0A8J2X2Q4"/>
<keyword evidence="5 8" id="KW-0472">Membrane</keyword>
<protein>
    <recommendedName>
        <fullName evidence="12">Vesicle transport protein</fullName>
    </recommendedName>
</protein>
<evidence type="ECO:0000256" key="3">
    <source>
        <dbReference type="ARBA" id="ARBA00022989"/>
    </source>
</evidence>
<evidence type="ECO:0000256" key="6">
    <source>
        <dbReference type="ARBA" id="ARBA00025799"/>
    </source>
</evidence>
<dbReference type="Proteomes" id="UP000789595">
    <property type="component" value="Unassembled WGS sequence"/>
</dbReference>